<feature type="non-terminal residue" evidence="1">
    <location>
        <position position="1"/>
    </location>
</feature>
<dbReference type="EMBL" id="JAACXV010019203">
    <property type="protein sequence ID" value="KAF7263838.1"/>
    <property type="molecule type" value="Genomic_DNA"/>
</dbReference>
<evidence type="ECO:0000313" key="1">
    <source>
        <dbReference type="EMBL" id="KAF7263838.1"/>
    </source>
</evidence>
<accession>A0A834HM55</accession>
<proteinExistence type="predicted"/>
<dbReference type="AlphaFoldDB" id="A0A834HM55"/>
<dbReference type="Proteomes" id="UP000625711">
    <property type="component" value="Unassembled WGS sequence"/>
</dbReference>
<evidence type="ECO:0000313" key="2">
    <source>
        <dbReference type="Proteomes" id="UP000625711"/>
    </source>
</evidence>
<keyword evidence="2" id="KW-1185">Reference proteome</keyword>
<gene>
    <name evidence="1" type="ORF">GWI33_001054</name>
</gene>
<comment type="caution">
    <text evidence="1">The sequence shown here is derived from an EMBL/GenBank/DDBJ whole genome shotgun (WGS) entry which is preliminary data.</text>
</comment>
<sequence length="17" mass="2012">RTTVVIFDKIYLNLGLF</sequence>
<reference evidence="1" key="1">
    <citation type="submission" date="2020-08" db="EMBL/GenBank/DDBJ databases">
        <title>Genome sequencing and assembly of the red palm weevil Rhynchophorus ferrugineus.</title>
        <authorList>
            <person name="Dias G.B."/>
            <person name="Bergman C.M."/>
            <person name="Manee M."/>
        </authorList>
    </citation>
    <scope>NUCLEOTIDE SEQUENCE</scope>
    <source>
        <strain evidence="1">AA-2017</strain>
        <tissue evidence="1">Whole larva</tissue>
    </source>
</reference>
<organism evidence="1 2">
    <name type="scientific">Rhynchophorus ferrugineus</name>
    <name type="common">Red palm weevil</name>
    <name type="synonym">Curculio ferrugineus</name>
    <dbReference type="NCBI Taxonomy" id="354439"/>
    <lineage>
        <taxon>Eukaryota</taxon>
        <taxon>Metazoa</taxon>
        <taxon>Ecdysozoa</taxon>
        <taxon>Arthropoda</taxon>
        <taxon>Hexapoda</taxon>
        <taxon>Insecta</taxon>
        <taxon>Pterygota</taxon>
        <taxon>Neoptera</taxon>
        <taxon>Endopterygota</taxon>
        <taxon>Coleoptera</taxon>
        <taxon>Polyphaga</taxon>
        <taxon>Cucujiformia</taxon>
        <taxon>Curculionidae</taxon>
        <taxon>Dryophthorinae</taxon>
        <taxon>Rhynchophorus</taxon>
    </lineage>
</organism>
<protein>
    <submittedName>
        <fullName evidence="1">Uncharacterized protein</fullName>
    </submittedName>
</protein>
<name>A0A834HM55_RHYFE</name>